<keyword evidence="12" id="KW-1185">Reference proteome</keyword>
<accession>A0A158QZW8</accession>
<dbReference type="Pfam" id="PF02769">
    <property type="entry name" value="AIRS_C"/>
    <property type="match status" value="1"/>
</dbReference>
<feature type="domain" description="Phosphoribosylformylglycinamidine synthase linker" evidence="8">
    <location>
        <begin position="178"/>
        <end position="227"/>
    </location>
</feature>
<dbReference type="InterPro" id="IPR036676">
    <property type="entry name" value="PurM-like_C_sf"/>
</dbReference>
<evidence type="ECO:0000313" key="12">
    <source>
        <dbReference type="Proteomes" id="UP000271162"/>
    </source>
</evidence>
<keyword evidence="5" id="KW-0067">ATP-binding</keyword>
<dbReference type="GO" id="GO:0046872">
    <property type="term" value="F:metal ion binding"/>
    <property type="evidence" value="ECO:0007669"/>
    <property type="project" value="UniProtKB-KW"/>
</dbReference>
<protein>
    <submittedName>
        <fullName evidence="13">Probable phosphoribosylformylglycinamidine synthase (inferred by orthology to a C. elegans protein)</fullName>
    </submittedName>
</protein>
<dbReference type="Gene3D" id="1.10.8.750">
    <property type="entry name" value="Phosphoribosylformylglycinamidine synthase, linker domain"/>
    <property type="match status" value="1"/>
</dbReference>
<dbReference type="GO" id="GO:0005524">
    <property type="term" value="F:ATP binding"/>
    <property type="evidence" value="ECO:0007669"/>
    <property type="project" value="UniProtKB-KW"/>
</dbReference>
<dbReference type="InterPro" id="IPR055181">
    <property type="entry name" value="FGAR-AT_PurM_N-like"/>
</dbReference>
<feature type="domain" description="PurM-like C-terminal" evidence="7">
    <location>
        <begin position="453"/>
        <end position="608"/>
    </location>
</feature>
<evidence type="ECO:0000313" key="11">
    <source>
        <dbReference type="EMBL" id="VDL74430.1"/>
    </source>
</evidence>
<sequence>MAPVCLRFFALVNSPHTEWKISMIRRNLLERTGKEINIVAEFCFYVILKEGVDSDEFLRSHEEKLLWLLSPTPFEEYITRQSHLNGTVKEIGPRLTFKTAYCTNALSALTAAGIDEVIRLERTIRYQFDGPIPDDEVLLEIAADRMTECIYSDDVDFTPIRGREKVVEIDVLGDARNLDKANQELGLAFDAEDLLYYKDLFVNKLKRNPTDVELFDLAQSDSEHSRHWFFRGRLVVDGKERENSLMDSIRDTLKHSNPNSVIAFSDNSSAIKGFDEVPVLLPSNPTSTSPLELRSLRRHLIYSAETHNFPTAVCPFQEGRTVVDPVSRMGATTGTGGRIRDTHATGKGSHEIAGIAGYSFGNLHLPGYKMPWEDDTDEFPFAFSHPSGVIIEASNGASDYGNKFGEPVVCGFARSFGQRLQNGERCEYVKPIMFSGGIGAIDDDQTAKDPCHEGMLLVKVGGPAYRVGVGGGAASSQSVQGSRESALDFCAVQRGDAEMGQKLHRVVRACAEMGAENPIHSIHDQGAGGNGNVLKELVEGGGAVIDANSFELGDETISARELWTAEYQENDACLVNAEKLKSMVAISRREKCTVSVVGAVTAERRVVLTNFSDEPAGQNPVDLNTSVLGEREKKVFNLASRPMPLRELELPASLSVRQALEMVLRLPSLDSAEGCIRVAQNALVELALYLTCKADRSVTGLVARQQCCGPLHTPLADVAVVALSYFDKKYVIVGGFTSVSLFFYDTNPIISNALSCAAAKQHASN</sequence>
<dbReference type="Proteomes" id="UP000271162">
    <property type="component" value="Unassembled WGS sequence"/>
</dbReference>
<reference evidence="11 12" key="2">
    <citation type="submission" date="2018-11" db="EMBL/GenBank/DDBJ databases">
        <authorList>
            <consortium name="Pathogen Informatics"/>
        </authorList>
    </citation>
    <scope>NUCLEOTIDE SEQUENCE [LARGE SCALE GENOMIC DNA]</scope>
</reference>
<dbReference type="PANTHER" id="PTHR10099">
    <property type="entry name" value="PHOSPHORIBOSYLFORMYLGLYCINAMIDINE SYNTHASE"/>
    <property type="match status" value="1"/>
</dbReference>
<name>A0A158QZW8_NIPBR</name>
<evidence type="ECO:0000256" key="1">
    <source>
        <dbReference type="ARBA" id="ARBA00022598"/>
    </source>
</evidence>
<evidence type="ECO:0000259" key="8">
    <source>
        <dbReference type="Pfam" id="PF18072"/>
    </source>
</evidence>
<keyword evidence="3" id="KW-0547">Nucleotide-binding</keyword>
<dbReference type="FunFam" id="3.90.650.10:FF:000024">
    <property type="entry name" value="Phosphoribosylformylglycinamidine synthase"/>
    <property type="match status" value="1"/>
</dbReference>
<reference evidence="13" key="1">
    <citation type="submission" date="2016-04" db="UniProtKB">
        <authorList>
            <consortium name="WormBaseParasite"/>
        </authorList>
    </citation>
    <scope>IDENTIFICATION</scope>
</reference>
<dbReference type="InterPro" id="IPR040707">
    <property type="entry name" value="FGAR-AT_N"/>
</dbReference>
<proteinExistence type="predicted"/>
<dbReference type="PANTHER" id="PTHR10099:SF1">
    <property type="entry name" value="PHOSPHORIBOSYLFORMYLGLYCINAMIDINE SYNTHASE"/>
    <property type="match status" value="1"/>
</dbReference>
<dbReference type="SUPFAM" id="SSF56042">
    <property type="entry name" value="PurM C-terminal domain-like"/>
    <property type="match status" value="1"/>
</dbReference>
<dbReference type="Pfam" id="PF18076">
    <property type="entry name" value="FGAR-AT_N"/>
    <property type="match status" value="1"/>
</dbReference>
<evidence type="ECO:0000256" key="6">
    <source>
        <dbReference type="ARBA" id="ARBA00022842"/>
    </source>
</evidence>
<dbReference type="STRING" id="27835.A0A158QZW8"/>
<evidence type="ECO:0000256" key="3">
    <source>
        <dbReference type="ARBA" id="ARBA00022741"/>
    </source>
</evidence>
<keyword evidence="2" id="KW-0479">Metal-binding</keyword>
<dbReference type="GO" id="GO:0006164">
    <property type="term" value="P:purine nucleotide biosynthetic process"/>
    <property type="evidence" value="ECO:0007669"/>
    <property type="project" value="UniProtKB-KW"/>
</dbReference>
<evidence type="ECO:0000256" key="2">
    <source>
        <dbReference type="ARBA" id="ARBA00022723"/>
    </source>
</evidence>
<dbReference type="Pfam" id="PF22689">
    <property type="entry name" value="FGAR-AT_PurM_N-like"/>
    <property type="match status" value="1"/>
</dbReference>
<dbReference type="EMBL" id="UYSL01020397">
    <property type="protein sequence ID" value="VDL74430.1"/>
    <property type="molecule type" value="Genomic_DNA"/>
</dbReference>
<evidence type="ECO:0000256" key="5">
    <source>
        <dbReference type="ARBA" id="ARBA00022840"/>
    </source>
</evidence>
<dbReference type="Gene3D" id="3.30.1330.10">
    <property type="entry name" value="PurM-like, N-terminal domain"/>
    <property type="match status" value="1"/>
</dbReference>
<dbReference type="InterPro" id="IPR036604">
    <property type="entry name" value="PurS-like_sf"/>
</dbReference>
<dbReference type="GO" id="GO:0004642">
    <property type="term" value="F:phosphoribosylformylglycinamidine synthase activity"/>
    <property type="evidence" value="ECO:0007669"/>
    <property type="project" value="TreeGrafter"/>
</dbReference>
<keyword evidence="1" id="KW-0436">Ligase</keyword>
<dbReference type="InterPro" id="IPR036921">
    <property type="entry name" value="PurM-like_N_sf"/>
</dbReference>
<evidence type="ECO:0000259" key="10">
    <source>
        <dbReference type="Pfam" id="PF22689"/>
    </source>
</evidence>
<dbReference type="SUPFAM" id="SSF109736">
    <property type="entry name" value="FGAM synthase PurL, linker domain"/>
    <property type="match status" value="1"/>
</dbReference>
<keyword evidence="4" id="KW-0658">Purine biosynthesis</keyword>
<feature type="domain" description="FGAR-AT PurM N-terminal-like" evidence="10">
    <location>
        <begin position="689"/>
        <end position="727"/>
    </location>
</feature>
<evidence type="ECO:0000256" key="4">
    <source>
        <dbReference type="ARBA" id="ARBA00022755"/>
    </source>
</evidence>
<dbReference type="InterPro" id="IPR010918">
    <property type="entry name" value="PurM-like_C_dom"/>
</dbReference>
<feature type="domain" description="Phosphoribosylformylglycinamidine synthase N-terminal" evidence="9">
    <location>
        <begin position="58"/>
        <end position="153"/>
    </location>
</feature>
<dbReference type="GO" id="GO:0005737">
    <property type="term" value="C:cytoplasm"/>
    <property type="evidence" value="ECO:0007669"/>
    <property type="project" value="TreeGrafter"/>
</dbReference>
<gene>
    <name evidence="11" type="ORF">NBR_LOCUS10841</name>
</gene>
<evidence type="ECO:0000259" key="9">
    <source>
        <dbReference type="Pfam" id="PF18076"/>
    </source>
</evidence>
<dbReference type="Gene3D" id="3.90.650.10">
    <property type="entry name" value="PurM-like C-terminal domain"/>
    <property type="match status" value="1"/>
</dbReference>
<dbReference type="SUPFAM" id="SSF55326">
    <property type="entry name" value="PurM N-terminal domain-like"/>
    <property type="match status" value="2"/>
</dbReference>
<dbReference type="SUPFAM" id="SSF82697">
    <property type="entry name" value="PurS-like"/>
    <property type="match status" value="1"/>
</dbReference>
<dbReference type="InterPro" id="IPR041609">
    <property type="entry name" value="PurL_linker"/>
</dbReference>
<evidence type="ECO:0000313" key="13">
    <source>
        <dbReference type="WBParaSite" id="NBR_0001084001-mRNA-1"/>
    </source>
</evidence>
<dbReference type="AlphaFoldDB" id="A0A158QZW8"/>
<dbReference type="OMA" id="GAMINAS"/>
<evidence type="ECO:0000259" key="7">
    <source>
        <dbReference type="Pfam" id="PF02769"/>
    </source>
</evidence>
<keyword evidence="6" id="KW-0460">Magnesium</keyword>
<organism evidence="13">
    <name type="scientific">Nippostrongylus brasiliensis</name>
    <name type="common">Rat hookworm</name>
    <dbReference type="NCBI Taxonomy" id="27835"/>
    <lineage>
        <taxon>Eukaryota</taxon>
        <taxon>Metazoa</taxon>
        <taxon>Ecdysozoa</taxon>
        <taxon>Nematoda</taxon>
        <taxon>Chromadorea</taxon>
        <taxon>Rhabditida</taxon>
        <taxon>Rhabditina</taxon>
        <taxon>Rhabditomorpha</taxon>
        <taxon>Strongyloidea</taxon>
        <taxon>Heligmosomidae</taxon>
        <taxon>Nippostrongylus</taxon>
    </lineage>
</organism>
<dbReference type="Pfam" id="PF18072">
    <property type="entry name" value="FGAR-AT_linker"/>
    <property type="match status" value="1"/>
</dbReference>
<dbReference type="WBParaSite" id="NBR_0001084001-mRNA-1">
    <property type="protein sequence ID" value="NBR_0001084001-mRNA-1"/>
    <property type="gene ID" value="NBR_0001084001"/>
</dbReference>